<feature type="compositionally biased region" description="Basic and acidic residues" evidence="4">
    <location>
        <begin position="1152"/>
        <end position="1164"/>
    </location>
</feature>
<keyword evidence="3" id="KW-0131">Cell cycle</keyword>
<reference evidence="6" key="1">
    <citation type="journal article" date="2011" name="Genome Res.">
        <title>Deep small RNA sequencing from the nematode Ascaris reveals conservation, functional diversification, and novel developmental profiles.</title>
        <authorList>
            <person name="Wang J."/>
            <person name="Czech B."/>
            <person name="Crunk A."/>
            <person name="Wallace A."/>
            <person name="Mitreva M."/>
            <person name="Hannon G.J."/>
            <person name="Davis R.E."/>
        </authorList>
    </citation>
    <scope>NUCLEOTIDE SEQUENCE</scope>
</reference>
<dbReference type="PANTHER" id="PTHR22940">
    <property type="entry name" value="TIMEOUT/TIMELESS-2"/>
    <property type="match status" value="1"/>
</dbReference>
<dbReference type="GO" id="GO:0006281">
    <property type="term" value="P:DNA repair"/>
    <property type="evidence" value="ECO:0007669"/>
    <property type="project" value="TreeGrafter"/>
</dbReference>
<dbReference type="GO" id="GO:0031298">
    <property type="term" value="C:replication fork protection complex"/>
    <property type="evidence" value="ECO:0007669"/>
    <property type="project" value="TreeGrafter"/>
</dbReference>
<dbReference type="GO" id="GO:0003677">
    <property type="term" value="F:DNA binding"/>
    <property type="evidence" value="ECO:0007669"/>
    <property type="project" value="TreeGrafter"/>
</dbReference>
<dbReference type="Pfam" id="PF04821">
    <property type="entry name" value="TIMELESS"/>
    <property type="match status" value="1"/>
</dbReference>
<keyword evidence="2" id="KW-0539">Nucleus</keyword>
<evidence type="ECO:0000256" key="3">
    <source>
        <dbReference type="ARBA" id="ARBA00023306"/>
    </source>
</evidence>
<name>F1KRU9_ASCSU</name>
<accession>F1KRU9</accession>
<evidence type="ECO:0000256" key="1">
    <source>
        <dbReference type="ARBA" id="ARBA00004123"/>
    </source>
</evidence>
<feature type="region of interest" description="Disordered" evidence="4">
    <location>
        <begin position="1134"/>
        <end position="1179"/>
    </location>
</feature>
<evidence type="ECO:0000259" key="5">
    <source>
        <dbReference type="Pfam" id="PF04821"/>
    </source>
</evidence>
<feature type="compositionally biased region" description="Basic residues" evidence="4">
    <location>
        <begin position="1136"/>
        <end position="1145"/>
    </location>
</feature>
<organism evidence="6">
    <name type="scientific">Ascaris suum</name>
    <name type="common">Pig roundworm</name>
    <name type="synonym">Ascaris lumbricoides</name>
    <dbReference type="NCBI Taxonomy" id="6253"/>
    <lineage>
        <taxon>Eukaryota</taxon>
        <taxon>Metazoa</taxon>
        <taxon>Ecdysozoa</taxon>
        <taxon>Nematoda</taxon>
        <taxon>Chromadorea</taxon>
        <taxon>Rhabditida</taxon>
        <taxon>Spirurina</taxon>
        <taxon>Ascaridomorpha</taxon>
        <taxon>Ascaridoidea</taxon>
        <taxon>Ascarididae</taxon>
        <taxon>Ascaris</taxon>
    </lineage>
</organism>
<feature type="region of interest" description="Disordered" evidence="4">
    <location>
        <begin position="1199"/>
        <end position="1228"/>
    </location>
</feature>
<feature type="region of interest" description="Disordered" evidence="4">
    <location>
        <begin position="1269"/>
        <end position="1302"/>
    </location>
</feature>
<dbReference type="EMBL" id="JI164839">
    <property type="protein sequence ID" value="ADY40603.1"/>
    <property type="molecule type" value="mRNA"/>
</dbReference>
<dbReference type="Pfam" id="PF26019">
    <property type="entry name" value="HTH_TIMELESS"/>
    <property type="match status" value="3"/>
</dbReference>
<proteinExistence type="evidence at transcript level"/>
<dbReference type="InterPro" id="IPR044998">
    <property type="entry name" value="Timeless"/>
</dbReference>
<dbReference type="InterPro" id="IPR006906">
    <property type="entry name" value="Timeless_N"/>
</dbReference>
<dbReference type="GO" id="GO:0043111">
    <property type="term" value="P:replication fork arrest"/>
    <property type="evidence" value="ECO:0007669"/>
    <property type="project" value="TreeGrafter"/>
</dbReference>
<feature type="compositionally biased region" description="Basic residues" evidence="4">
    <location>
        <begin position="529"/>
        <end position="542"/>
    </location>
</feature>
<comment type="subcellular location">
    <subcellularLocation>
        <location evidence="1">Nucleus</location>
    </subcellularLocation>
</comment>
<evidence type="ECO:0000256" key="4">
    <source>
        <dbReference type="SAM" id="MobiDB-lite"/>
    </source>
</evidence>
<evidence type="ECO:0000313" key="6">
    <source>
        <dbReference type="EMBL" id="ADY40603.1"/>
    </source>
</evidence>
<feature type="compositionally biased region" description="Basic and acidic residues" evidence="4">
    <location>
        <begin position="1199"/>
        <end position="1218"/>
    </location>
</feature>
<dbReference type="PANTHER" id="PTHR22940:SF4">
    <property type="entry name" value="PROTEIN TIMELESS HOMOLOG"/>
    <property type="match status" value="1"/>
</dbReference>
<sequence>MEKEIQAIIQGLGYSEKGVYFPEPDCFESIRDLIRFLRYDTHSGLARRLCGEHNLVISDLIPIMKSANTSERLFDVALRLTINLCQPTINVFHGKMPEDREEWRFFTEMEKNLCRAKSAFADSDLMSILHTKISSYFTLEWTDRTESMKLIAERIFVLLGYVLSIGCAEYDGQSMFAEANSDDRVVMALLNSGIGEVIVNVAATPSEHDFHLSLLHIIALIVKQREVHNIITADREESVDEKTKEDEELRKCVEVESQKMLETRRRLGSRHTSFAGSYIIKGMKALNPENDLVLQKVVKKADRLEHLYGRKAKRRQPKNRRPFEGVEKIHSSALDVRLALKKFCDSVLLKCYNRLVTGCRDAALNGRRTLSHRNADVHYFLVVRFFMEYRRLRLFPSHLVAATLGKEGFHHVQTQLEQYLDMAYAERREGRVHGLRAQYALCAYKELLCTLRCMLVSGSNEEKEEAEEACKHIILMEEYRDLSSSIIRRFTPAIFSKTFLRILVLASHLYIGLLEKCAKSGNLLKVTKRQKVPKRRTKRRHNRASEESNDDGANQIDVDKVWGSICEELSDIVNGYEMPSEDVSPIDMRLQVDDCLYRQFASLMVQAALRERRVADAVGLYRTARALWPFEEIFGSDKMQPEEEFIAMRVIYFSDLTQVEKECKAARESTQGGEVEDGEGNLFDAELEEDGRDWEEEEEEDEEATRYVTKEVDFSFDQYLMKFARTDVLKWYVFLLNEYETNSPELNKAILKLLHRIAFDLRQAPRLFQISLFRIFTRLAERFQNRPFSAIKADRFFRLYEFGFHLLKRFFASYEIIGSKLIPELLFWKGPKECHDLEYGYGSYDALTDEKKSKEMLWTEELDNEMRSLYDEYVAYDDKPEGIDVVEFIESNLSRERTRRQIIRQLKSLGLDTFGAKVKLTVATGGSKSTMFSASVLEQMKVFADQYRSLPPDQQLVDMIDYIRERLPEQCNRSRIIKQLKYEGIEYAPNTNARSHKAWSDMLVTELRSLAEQYEELSEKPSCGLIDYIRTRLTEKRTRRDIEAKLVEIGYDPGKLRTSRSLAAATSLRISTKVPKPWSELLLTELCSLKSQYEELEEDPQCDLADYVIARLSEKRWRRDVINKLAEIGADVSNMQKRRRKRRDKKLALSKANEEASGEERDRSASPLTSGRCRSVASSDELGLDDNLDDLLIASESGAEKNSYDRRSGRSENARSEQGDLISQDSVGVDSGAVEQANLATEAKALFGDSSNEDDEEIIVRRGKRMIEDTLSPPFGESIERSLEPSAPSSKKRIVLSDDEDE</sequence>
<feature type="region of interest" description="Disordered" evidence="4">
    <location>
        <begin position="529"/>
        <end position="552"/>
    </location>
</feature>
<evidence type="ECO:0000256" key="2">
    <source>
        <dbReference type="ARBA" id="ARBA00023242"/>
    </source>
</evidence>
<dbReference type="GO" id="GO:0000076">
    <property type="term" value="P:DNA replication checkpoint signaling"/>
    <property type="evidence" value="ECO:0007669"/>
    <property type="project" value="TreeGrafter"/>
</dbReference>
<feature type="domain" description="Timeless N-terminal" evidence="5">
    <location>
        <begin position="20"/>
        <end position="279"/>
    </location>
</feature>
<protein>
    <submittedName>
        <fullName evidence="6">Protein timeless</fullName>
    </submittedName>
</protein>